<evidence type="ECO:0000313" key="3">
    <source>
        <dbReference type="Proteomes" id="UP001235939"/>
    </source>
</evidence>
<feature type="transmembrane region" description="Helical" evidence="1">
    <location>
        <begin position="55"/>
        <end position="73"/>
    </location>
</feature>
<gene>
    <name evidence="2" type="ORF">LAZ67_15001632</name>
</gene>
<keyword evidence="1" id="KW-0812">Transmembrane</keyword>
<dbReference type="EMBL" id="CP092877">
    <property type="protein sequence ID" value="UYV77586.1"/>
    <property type="molecule type" value="Genomic_DNA"/>
</dbReference>
<keyword evidence="3" id="KW-1185">Reference proteome</keyword>
<evidence type="ECO:0000313" key="2">
    <source>
        <dbReference type="EMBL" id="UYV77586.1"/>
    </source>
</evidence>
<protein>
    <submittedName>
        <fullName evidence="2">Uncharacterized protein</fullName>
    </submittedName>
</protein>
<name>A0ABY6L8W3_9ARAC</name>
<sequence length="110" mass="12510">MIQYSIRALRSGLDSRIPPPRYDDKAAIHAALRSERCHLQSSPDGAMESIAASEWFFLLIFPIVVVAGLLFLVRNYIKSVEWYDSDVRLEGKTVVITAPTFEPRHLVRHS</sequence>
<proteinExistence type="predicted"/>
<dbReference type="Proteomes" id="UP001235939">
    <property type="component" value="Chromosome 15"/>
</dbReference>
<keyword evidence="1" id="KW-1133">Transmembrane helix</keyword>
<evidence type="ECO:0000256" key="1">
    <source>
        <dbReference type="SAM" id="Phobius"/>
    </source>
</evidence>
<keyword evidence="1" id="KW-0472">Membrane</keyword>
<reference evidence="2 3" key="1">
    <citation type="submission" date="2022-01" db="EMBL/GenBank/DDBJ databases">
        <title>A chromosomal length assembly of Cordylochernes scorpioides.</title>
        <authorList>
            <person name="Zeh D."/>
            <person name="Zeh J."/>
        </authorList>
    </citation>
    <scope>NUCLEOTIDE SEQUENCE [LARGE SCALE GENOMIC DNA]</scope>
    <source>
        <strain evidence="2">IN4F17</strain>
        <tissue evidence="2">Whole Body</tissue>
    </source>
</reference>
<organism evidence="2 3">
    <name type="scientific">Cordylochernes scorpioides</name>
    <dbReference type="NCBI Taxonomy" id="51811"/>
    <lineage>
        <taxon>Eukaryota</taxon>
        <taxon>Metazoa</taxon>
        <taxon>Ecdysozoa</taxon>
        <taxon>Arthropoda</taxon>
        <taxon>Chelicerata</taxon>
        <taxon>Arachnida</taxon>
        <taxon>Pseudoscorpiones</taxon>
        <taxon>Cheliferoidea</taxon>
        <taxon>Chernetidae</taxon>
        <taxon>Cordylochernes</taxon>
    </lineage>
</organism>
<accession>A0ABY6L8W3</accession>